<comment type="caution">
    <text evidence="1">The sequence shown here is derived from an EMBL/GenBank/DDBJ whole genome shotgun (WGS) entry which is preliminary data.</text>
</comment>
<gene>
    <name evidence="1" type="ORF">SKAU_G00019180</name>
</gene>
<proteinExistence type="predicted"/>
<dbReference type="AlphaFoldDB" id="A0A9Q1GBJ0"/>
<name>A0A9Q1GBJ0_SYNKA</name>
<accession>A0A9Q1GBJ0</accession>
<keyword evidence="2" id="KW-1185">Reference proteome</keyword>
<sequence>MSRGTEAYRHPPEWRKGDGIQAFAQRLEERTQPASLLAQPAIACLHSRCQLSPVFLPPLKPLSSSPSILSILAAQPRSRPSPSTPFCCSRVTIKVLHGACSESVSESCVWVHPQLKGS</sequence>
<dbReference type="EMBL" id="JAINUF010000001">
    <property type="protein sequence ID" value="KAJ8381140.1"/>
    <property type="molecule type" value="Genomic_DNA"/>
</dbReference>
<reference evidence="1" key="1">
    <citation type="journal article" date="2023" name="Science">
        <title>Genome structures resolve the early diversification of teleost fishes.</title>
        <authorList>
            <person name="Parey E."/>
            <person name="Louis A."/>
            <person name="Montfort J."/>
            <person name="Bouchez O."/>
            <person name="Roques C."/>
            <person name="Iampietro C."/>
            <person name="Lluch J."/>
            <person name="Castinel A."/>
            <person name="Donnadieu C."/>
            <person name="Desvignes T."/>
            <person name="Floi Bucao C."/>
            <person name="Jouanno E."/>
            <person name="Wen M."/>
            <person name="Mejri S."/>
            <person name="Dirks R."/>
            <person name="Jansen H."/>
            <person name="Henkel C."/>
            <person name="Chen W.J."/>
            <person name="Zahm M."/>
            <person name="Cabau C."/>
            <person name="Klopp C."/>
            <person name="Thompson A.W."/>
            <person name="Robinson-Rechavi M."/>
            <person name="Braasch I."/>
            <person name="Lecointre G."/>
            <person name="Bobe J."/>
            <person name="Postlethwait J.H."/>
            <person name="Berthelot C."/>
            <person name="Roest Crollius H."/>
            <person name="Guiguen Y."/>
        </authorList>
    </citation>
    <scope>NUCLEOTIDE SEQUENCE</scope>
    <source>
        <strain evidence="1">WJC10195</strain>
    </source>
</reference>
<evidence type="ECO:0000313" key="1">
    <source>
        <dbReference type="EMBL" id="KAJ8381140.1"/>
    </source>
</evidence>
<organism evidence="1 2">
    <name type="scientific">Synaphobranchus kaupii</name>
    <name type="common">Kaup's arrowtooth eel</name>
    <dbReference type="NCBI Taxonomy" id="118154"/>
    <lineage>
        <taxon>Eukaryota</taxon>
        <taxon>Metazoa</taxon>
        <taxon>Chordata</taxon>
        <taxon>Craniata</taxon>
        <taxon>Vertebrata</taxon>
        <taxon>Euteleostomi</taxon>
        <taxon>Actinopterygii</taxon>
        <taxon>Neopterygii</taxon>
        <taxon>Teleostei</taxon>
        <taxon>Anguilliformes</taxon>
        <taxon>Synaphobranchidae</taxon>
        <taxon>Synaphobranchus</taxon>
    </lineage>
</organism>
<dbReference type="Proteomes" id="UP001152622">
    <property type="component" value="Chromosome 1"/>
</dbReference>
<evidence type="ECO:0000313" key="2">
    <source>
        <dbReference type="Proteomes" id="UP001152622"/>
    </source>
</evidence>
<protein>
    <submittedName>
        <fullName evidence="1">Uncharacterized protein</fullName>
    </submittedName>
</protein>